<accession>A0A0F9S8X4</accession>
<feature type="transmembrane region" description="Helical" evidence="1">
    <location>
        <begin position="49"/>
        <end position="66"/>
    </location>
</feature>
<name>A0A0F9S8X4_9ZZZZ</name>
<dbReference type="EMBL" id="LAZR01000587">
    <property type="protein sequence ID" value="KKN63499.1"/>
    <property type="molecule type" value="Genomic_DNA"/>
</dbReference>
<dbReference type="AlphaFoldDB" id="A0A0F9S8X4"/>
<evidence type="ECO:0000256" key="1">
    <source>
        <dbReference type="SAM" id="Phobius"/>
    </source>
</evidence>
<proteinExistence type="predicted"/>
<keyword evidence="1" id="KW-0812">Transmembrane</keyword>
<keyword evidence="1" id="KW-0472">Membrane</keyword>
<feature type="transmembrane region" description="Helical" evidence="1">
    <location>
        <begin position="6"/>
        <end position="28"/>
    </location>
</feature>
<protein>
    <submittedName>
        <fullName evidence="2">Uncharacterized protein</fullName>
    </submittedName>
</protein>
<comment type="caution">
    <text evidence="2">The sequence shown here is derived from an EMBL/GenBank/DDBJ whole genome shotgun (WGS) entry which is preliminary data.</text>
</comment>
<keyword evidence="1" id="KW-1133">Transmembrane helix</keyword>
<organism evidence="2">
    <name type="scientific">marine sediment metagenome</name>
    <dbReference type="NCBI Taxonomy" id="412755"/>
    <lineage>
        <taxon>unclassified sequences</taxon>
        <taxon>metagenomes</taxon>
        <taxon>ecological metagenomes</taxon>
    </lineage>
</organism>
<gene>
    <name evidence="2" type="ORF">LCGC14_0500890</name>
</gene>
<feature type="transmembrane region" description="Helical" evidence="1">
    <location>
        <begin position="86"/>
        <end position="102"/>
    </location>
</feature>
<sequence>MIDSAFNNIYILSFYGFLIYRVLMFVLAKDRYDGTNKHFSYKKYAKTNWDNTLLSLILVPVIAYYAADIWGAVTDWIEKDYIFRKVYYIGVGAVVELLYWLANKFGRK</sequence>
<reference evidence="2" key="1">
    <citation type="journal article" date="2015" name="Nature">
        <title>Complex archaea that bridge the gap between prokaryotes and eukaryotes.</title>
        <authorList>
            <person name="Spang A."/>
            <person name="Saw J.H."/>
            <person name="Jorgensen S.L."/>
            <person name="Zaremba-Niedzwiedzka K."/>
            <person name="Martijn J."/>
            <person name="Lind A.E."/>
            <person name="van Eijk R."/>
            <person name="Schleper C."/>
            <person name="Guy L."/>
            <person name="Ettema T.J."/>
        </authorList>
    </citation>
    <scope>NUCLEOTIDE SEQUENCE</scope>
</reference>
<evidence type="ECO:0000313" key="2">
    <source>
        <dbReference type="EMBL" id="KKN63499.1"/>
    </source>
</evidence>